<reference evidence="5 6" key="1">
    <citation type="journal article" date="2011" name="J. Bacteriol.">
        <title>Genome sequence of 'Pedosphaera parvula' Ellin514, an aerobic Verrucomicrobial isolate from pasture soil.</title>
        <authorList>
            <person name="Kant R."/>
            <person name="van Passel M.W."/>
            <person name="Sangwan P."/>
            <person name="Palva A."/>
            <person name="Lucas S."/>
            <person name="Copeland A."/>
            <person name="Lapidus A."/>
            <person name="Glavina Del Rio T."/>
            <person name="Dalin E."/>
            <person name="Tice H."/>
            <person name="Bruce D."/>
            <person name="Goodwin L."/>
            <person name="Pitluck S."/>
            <person name="Chertkov O."/>
            <person name="Larimer F.W."/>
            <person name="Land M.L."/>
            <person name="Hauser L."/>
            <person name="Brettin T.S."/>
            <person name="Detter J.C."/>
            <person name="Han S."/>
            <person name="de Vos W.M."/>
            <person name="Janssen P.H."/>
            <person name="Smidt H."/>
        </authorList>
    </citation>
    <scope>NUCLEOTIDE SEQUENCE [LARGE SCALE GENOMIC DNA]</scope>
    <source>
        <strain evidence="5 6">Ellin514</strain>
    </source>
</reference>
<feature type="domain" description="HTH marR-type" evidence="4">
    <location>
        <begin position="12"/>
        <end position="151"/>
    </location>
</feature>
<keyword evidence="2" id="KW-0238">DNA-binding</keyword>
<protein>
    <submittedName>
        <fullName evidence="5">Transcriptional regulator, MarR family</fullName>
    </submittedName>
</protein>
<dbReference type="STRING" id="320771.Cflav_PD1261"/>
<dbReference type="InterPro" id="IPR039422">
    <property type="entry name" value="MarR/SlyA-like"/>
</dbReference>
<dbReference type="PANTHER" id="PTHR33164:SF43">
    <property type="entry name" value="HTH-TYPE TRANSCRIPTIONAL REPRESSOR YETL"/>
    <property type="match status" value="1"/>
</dbReference>
<dbReference type="Gene3D" id="1.10.10.10">
    <property type="entry name" value="Winged helix-like DNA-binding domain superfamily/Winged helix DNA-binding domain"/>
    <property type="match status" value="1"/>
</dbReference>
<dbReference type="Proteomes" id="UP000003688">
    <property type="component" value="Unassembled WGS sequence"/>
</dbReference>
<dbReference type="PROSITE" id="PS01117">
    <property type="entry name" value="HTH_MARR_1"/>
    <property type="match status" value="1"/>
</dbReference>
<keyword evidence="6" id="KW-1185">Reference proteome</keyword>
<dbReference type="AlphaFoldDB" id="B9XP71"/>
<keyword evidence="1" id="KW-0805">Transcription regulation</keyword>
<dbReference type="EMBL" id="ABOX02000045">
    <property type="protein sequence ID" value="EEF58322.1"/>
    <property type="molecule type" value="Genomic_DNA"/>
</dbReference>
<keyword evidence="3" id="KW-0804">Transcription</keyword>
<dbReference type="InterPro" id="IPR036390">
    <property type="entry name" value="WH_DNA-bd_sf"/>
</dbReference>
<evidence type="ECO:0000256" key="2">
    <source>
        <dbReference type="ARBA" id="ARBA00023125"/>
    </source>
</evidence>
<dbReference type="SMART" id="SM00347">
    <property type="entry name" value="HTH_MARR"/>
    <property type="match status" value="1"/>
</dbReference>
<organism evidence="5 6">
    <name type="scientific">Pedosphaera parvula (strain Ellin514)</name>
    <dbReference type="NCBI Taxonomy" id="320771"/>
    <lineage>
        <taxon>Bacteria</taxon>
        <taxon>Pseudomonadati</taxon>
        <taxon>Verrucomicrobiota</taxon>
        <taxon>Pedosphaerae</taxon>
        <taxon>Pedosphaerales</taxon>
        <taxon>Pedosphaeraceae</taxon>
        <taxon>Pedosphaera</taxon>
    </lineage>
</organism>
<name>B9XP71_PEDPL</name>
<evidence type="ECO:0000259" key="4">
    <source>
        <dbReference type="PROSITE" id="PS50995"/>
    </source>
</evidence>
<proteinExistence type="predicted"/>
<dbReference type="RefSeq" id="WP_007417607.1">
    <property type="nucleotide sequence ID" value="NZ_ABOX02000045.1"/>
</dbReference>
<evidence type="ECO:0000313" key="6">
    <source>
        <dbReference type="Proteomes" id="UP000003688"/>
    </source>
</evidence>
<evidence type="ECO:0000313" key="5">
    <source>
        <dbReference type="EMBL" id="EEF58322.1"/>
    </source>
</evidence>
<dbReference type="InterPro" id="IPR023187">
    <property type="entry name" value="Tscrpt_reg_MarR-type_CS"/>
</dbReference>
<dbReference type="PROSITE" id="PS50995">
    <property type="entry name" value="HTH_MARR_2"/>
    <property type="match status" value="1"/>
</dbReference>
<dbReference type="InterPro" id="IPR036388">
    <property type="entry name" value="WH-like_DNA-bd_sf"/>
</dbReference>
<dbReference type="OrthoDB" id="195527at2"/>
<sequence length="156" mass="17581">MNRKSVTPGSRYEALIGLLRTAENLWNASRVFFARWDLSPSQFNILNLLHDQPQGCTQIELSRQLIMHRSNMTGLIDRLESRGLVRRAENSQDRRAFNVVLTPAGSKLILQILPHYYAAAETVWGDIPAPRARQIVSELSVVNVNAEQISKTVSAK</sequence>
<dbReference type="PRINTS" id="PR00598">
    <property type="entry name" value="HTHMARR"/>
</dbReference>
<accession>B9XP71</accession>
<dbReference type="Pfam" id="PF01047">
    <property type="entry name" value="MarR"/>
    <property type="match status" value="1"/>
</dbReference>
<dbReference type="PANTHER" id="PTHR33164">
    <property type="entry name" value="TRANSCRIPTIONAL REGULATOR, MARR FAMILY"/>
    <property type="match status" value="1"/>
</dbReference>
<dbReference type="GO" id="GO:0006950">
    <property type="term" value="P:response to stress"/>
    <property type="evidence" value="ECO:0007669"/>
    <property type="project" value="TreeGrafter"/>
</dbReference>
<evidence type="ECO:0000256" key="3">
    <source>
        <dbReference type="ARBA" id="ARBA00023163"/>
    </source>
</evidence>
<dbReference type="SUPFAM" id="SSF46785">
    <property type="entry name" value="Winged helix' DNA-binding domain"/>
    <property type="match status" value="1"/>
</dbReference>
<evidence type="ECO:0000256" key="1">
    <source>
        <dbReference type="ARBA" id="ARBA00023015"/>
    </source>
</evidence>
<dbReference type="GO" id="GO:0003700">
    <property type="term" value="F:DNA-binding transcription factor activity"/>
    <property type="evidence" value="ECO:0007669"/>
    <property type="project" value="InterPro"/>
</dbReference>
<gene>
    <name evidence="5" type="ORF">Cflav_PD1261</name>
</gene>
<dbReference type="GO" id="GO:0003677">
    <property type="term" value="F:DNA binding"/>
    <property type="evidence" value="ECO:0007669"/>
    <property type="project" value="UniProtKB-KW"/>
</dbReference>
<dbReference type="InterPro" id="IPR000835">
    <property type="entry name" value="HTH_MarR-typ"/>
</dbReference>
<comment type="caution">
    <text evidence="5">The sequence shown here is derived from an EMBL/GenBank/DDBJ whole genome shotgun (WGS) entry which is preliminary data.</text>
</comment>